<evidence type="ECO:0000313" key="6">
    <source>
        <dbReference type="Proteomes" id="UP000038802"/>
    </source>
</evidence>
<reference evidence="4" key="1">
    <citation type="submission" date="2015-03" db="EMBL/GenBank/DDBJ databases">
        <authorList>
            <person name="Murphy D."/>
        </authorList>
    </citation>
    <scope>NUCLEOTIDE SEQUENCE [LARGE SCALE GENOMIC DNA]</scope>
    <source>
        <strain evidence="4">K00500041</strain>
    </source>
</reference>
<evidence type="ECO:0000313" key="8">
    <source>
        <dbReference type="Proteomes" id="UP000048289"/>
    </source>
</evidence>
<accession>A0A0T9G6H3</accession>
<dbReference type="EMBL" id="CHKL01000374">
    <property type="protein sequence ID" value="COW65303.1"/>
    <property type="molecule type" value="Genomic_DNA"/>
</dbReference>
<sequence length="101" mass="11118">MPPQPADADQPGQAADLADGGQRMQLVGRREGGPLHPRNGEQGHHRDTDGHYHRRCQLAKSDQHLPGASRRKSPHFVPELGAFASARHTQMGSLRKMLRGM</sequence>
<dbReference type="Proteomes" id="UP000038802">
    <property type="component" value="Unassembled WGS sequence"/>
</dbReference>
<dbReference type="EMBL" id="CSAE01000255">
    <property type="protein sequence ID" value="COV95311.1"/>
    <property type="molecule type" value="Genomic_DNA"/>
</dbReference>
<dbReference type="EMBL" id="CFOE01000258">
    <property type="protein sequence ID" value="CFE39737.1"/>
    <property type="molecule type" value="Genomic_DNA"/>
</dbReference>
<organism evidence="4 6">
    <name type="scientific">Mycobacterium tuberculosis</name>
    <dbReference type="NCBI Taxonomy" id="1773"/>
    <lineage>
        <taxon>Bacteria</taxon>
        <taxon>Bacillati</taxon>
        <taxon>Actinomycetota</taxon>
        <taxon>Actinomycetes</taxon>
        <taxon>Mycobacteriales</taxon>
        <taxon>Mycobacteriaceae</taxon>
        <taxon>Mycobacterium</taxon>
        <taxon>Mycobacterium tuberculosis complex</taxon>
    </lineage>
</organism>
<feature type="compositionally biased region" description="Low complexity" evidence="1">
    <location>
        <begin position="1"/>
        <end position="22"/>
    </location>
</feature>
<evidence type="ECO:0000313" key="4">
    <source>
        <dbReference type="EMBL" id="COV95311.1"/>
    </source>
</evidence>
<protein>
    <submittedName>
        <fullName evidence="4">Uncharacterized protein</fullName>
    </submittedName>
</protein>
<proteinExistence type="predicted"/>
<dbReference type="Proteomes" id="UP000048600">
    <property type="component" value="Unassembled WGS sequence"/>
</dbReference>
<evidence type="ECO:0000313" key="3">
    <source>
        <dbReference type="EMBL" id="COV45732.1"/>
    </source>
</evidence>
<evidence type="ECO:0000313" key="7">
    <source>
        <dbReference type="Proteomes" id="UP000045842"/>
    </source>
</evidence>
<reference evidence="6 7" key="2">
    <citation type="submission" date="2015-03" db="EMBL/GenBank/DDBJ databases">
        <authorList>
            <consortium name="Pathogen Informatics"/>
        </authorList>
    </citation>
    <scope>NUCLEOTIDE SEQUENCE [LARGE SCALE GENOMIC DNA]</scope>
    <source>
        <strain evidence="3 7">G09801536</strain>
        <strain evidence="2 8">G09901357</strain>
        <strain evidence="6">K00500041</strain>
        <strain evidence="5 9">P00601463</strain>
    </source>
</reference>
<evidence type="ECO:0000313" key="9">
    <source>
        <dbReference type="Proteomes" id="UP000048600"/>
    </source>
</evidence>
<name>A0A0T9G6H3_MYCTX</name>
<evidence type="ECO:0000313" key="5">
    <source>
        <dbReference type="EMBL" id="COW65303.1"/>
    </source>
</evidence>
<dbReference type="AlphaFoldDB" id="A0A0T9G6H3"/>
<dbReference type="EMBL" id="CSAD01000227">
    <property type="protein sequence ID" value="COV45732.1"/>
    <property type="molecule type" value="Genomic_DNA"/>
</dbReference>
<evidence type="ECO:0000256" key="1">
    <source>
        <dbReference type="SAM" id="MobiDB-lite"/>
    </source>
</evidence>
<feature type="compositionally biased region" description="Basic and acidic residues" evidence="1">
    <location>
        <begin position="28"/>
        <end position="51"/>
    </location>
</feature>
<evidence type="ECO:0000313" key="2">
    <source>
        <dbReference type="EMBL" id="CFE39737.1"/>
    </source>
</evidence>
<gene>
    <name evidence="3" type="ORF">ERS007679_01881</name>
    <name evidence="2" type="ORF">ERS007681_02124</name>
    <name evidence="4" type="ORF">ERS007703_02379</name>
    <name evidence="5" type="ORF">ERS007741_02880</name>
</gene>
<feature type="region of interest" description="Disordered" evidence="1">
    <location>
        <begin position="1"/>
        <end position="74"/>
    </location>
</feature>
<dbReference type="Proteomes" id="UP000045842">
    <property type="component" value="Unassembled WGS sequence"/>
</dbReference>
<dbReference type="Proteomes" id="UP000048289">
    <property type="component" value="Unassembled WGS sequence"/>
</dbReference>